<dbReference type="SUPFAM" id="SSF52266">
    <property type="entry name" value="SGNH hydrolase"/>
    <property type="match status" value="1"/>
</dbReference>
<dbReference type="PANTHER" id="PTHR45642:SF82">
    <property type="entry name" value="GDSL-LIKE LIPASE_ACYLHYDROLASE SUPERFAMILY PROTEIN-RELATED"/>
    <property type="match status" value="1"/>
</dbReference>
<dbReference type="CDD" id="cd01837">
    <property type="entry name" value="SGNH_plant_lipase_like"/>
    <property type="match status" value="1"/>
</dbReference>
<dbReference type="InterPro" id="IPR001087">
    <property type="entry name" value="GDSL"/>
</dbReference>
<keyword evidence="4" id="KW-0378">Hydrolase</keyword>
<keyword evidence="2" id="KW-0732">Signal</keyword>
<dbReference type="OrthoDB" id="1600564at2759"/>
<reference evidence="3 5" key="1">
    <citation type="journal article" date="2017" name="Nature">
        <title>The sunflower genome provides insights into oil metabolism, flowering and Asterid evolution.</title>
        <authorList>
            <person name="Badouin H."/>
            <person name="Gouzy J."/>
            <person name="Grassa C.J."/>
            <person name="Murat F."/>
            <person name="Staton S.E."/>
            <person name="Cottret L."/>
            <person name="Lelandais-Briere C."/>
            <person name="Owens G.L."/>
            <person name="Carrere S."/>
            <person name="Mayjonade B."/>
            <person name="Legrand L."/>
            <person name="Gill N."/>
            <person name="Kane N.C."/>
            <person name="Bowers J.E."/>
            <person name="Hubner S."/>
            <person name="Bellec A."/>
            <person name="Berard A."/>
            <person name="Berges H."/>
            <person name="Blanchet N."/>
            <person name="Boniface M.C."/>
            <person name="Brunel D."/>
            <person name="Catrice O."/>
            <person name="Chaidir N."/>
            <person name="Claudel C."/>
            <person name="Donnadieu C."/>
            <person name="Faraut T."/>
            <person name="Fievet G."/>
            <person name="Helmstetter N."/>
            <person name="King M."/>
            <person name="Knapp S.J."/>
            <person name="Lai Z."/>
            <person name="Le Paslier M.C."/>
            <person name="Lippi Y."/>
            <person name="Lorenzon L."/>
            <person name="Mandel J.R."/>
            <person name="Marage G."/>
            <person name="Marchand G."/>
            <person name="Marquand E."/>
            <person name="Bret-Mestries E."/>
            <person name="Morien E."/>
            <person name="Nambeesan S."/>
            <person name="Nguyen T."/>
            <person name="Pegot-Espagnet P."/>
            <person name="Pouilly N."/>
            <person name="Raftis F."/>
            <person name="Sallet E."/>
            <person name="Schiex T."/>
            <person name="Thomas J."/>
            <person name="Vandecasteele C."/>
            <person name="Vares D."/>
            <person name="Vear F."/>
            <person name="Vautrin S."/>
            <person name="Crespi M."/>
            <person name="Mangin B."/>
            <person name="Burke J.M."/>
            <person name="Salse J."/>
            <person name="Munos S."/>
            <person name="Vincourt P."/>
            <person name="Rieseberg L.H."/>
            <person name="Langlade N.B."/>
        </authorList>
    </citation>
    <scope>NUCLEOTIDE SEQUENCE [LARGE SCALE GENOMIC DNA]</scope>
    <source>
        <strain evidence="5">cv. SF193</strain>
        <tissue evidence="3">Leaves</tissue>
    </source>
</reference>
<sequence length="354" mass="39241">MMEMVILFCLYACFCISSSKGTMNQPKNVSVQAVLAFGDSTMDPGNNNYIKALFKANFPPYGKDFMGGTPTGRFSNGKIVTDVFAKELGVKEYLPAYLDPSIQDKDLQTGVSFASAGSGYDPLTTTITSAIPLPVQLDMFKQYMGKLIKKNGKEVANNIISNSVFFISASSNDFLLNYFSFPTRRSQYDVRAYNDMLVKQAVGFVQDLHKLGAKKVAVLSAAPIGCVPFERTLAGGTHRMCVDEYNKAAQLFNSMLKQQLQLLASSLHESRVAIVDFYNPLIKILENPQQYGLEVTDRGCCGTGDVEFSFFCNKLSPTCSNTYKFLFWDSIHPSEKGYSIYVDQVLPDLVKSLF</sequence>
<feature type="signal peptide" evidence="2">
    <location>
        <begin position="1"/>
        <end position="21"/>
    </location>
</feature>
<dbReference type="EC" id="3.1.1.3" evidence="3"/>
<reference evidence="4" key="2">
    <citation type="submission" date="2017-02" db="EMBL/GenBank/DDBJ databases">
        <title>Sunflower complete genome.</title>
        <authorList>
            <person name="Langlade N."/>
            <person name="Munos S."/>
        </authorList>
    </citation>
    <scope>NUCLEOTIDE SEQUENCE [LARGE SCALE GENOMIC DNA]</scope>
    <source>
        <tissue evidence="4">Leaves</tissue>
    </source>
</reference>
<comment type="similarity">
    <text evidence="1">Belongs to the 'GDSL' lipolytic enzyme family.</text>
</comment>
<evidence type="ECO:0000313" key="5">
    <source>
        <dbReference type="Proteomes" id="UP000215914"/>
    </source>
</evidence>
<feature type="chain" id="PRO_5013191144" evidence="2">
    <location>
        <begin position="22"/>
        <end position="354"/>
    </location>
</feature>
<proteinExistence type="inferred from homology"/>
<dbReference type="InterPro" id="IPR036514">
    <property type="entry name" value="SGNH_hydro_sf"/>
</dbReference>
<dbReference type="PANTHER" id="PTHR45642">
    <property type="entry name" value="GDSL ESTERASE/LIPASE EXL3"/>
    <property type="match status" value="1"/>
</dbReference>
<evidence type="ECO:0000313" key="4">
    <source>
        <dbReference type="EMBL" id="OTG23533.1"/>
    </source>
</evidence>
<dbReference type="InterPro" id="IPR050592">
    <property type="entry name" value="GDSL_lipolytic_enzyme"/>
</dbReference>
<dbReference type="Pfam" id="PF00657">
    <property type="entry name" value="Lipase_GDSL"/>
    <property type="match status" value="1"/>
</dbReference>
<dbReference type="Proteomes" id="UP000215914">
    <property type="component" value="Chromosome 6"/>
</dbReference>
<dbReference type="InParanoid" id="A0A251UKF3"/>
<dbReference type="AlphaFoldDB" id="A0A251UKF3"/>
<dbReference type="OMA" id="VPLQRTM"/>
<dbReference type="Gramene" id="mRNA:HanXRQr2_Chr06g0277011">
    <property type="protein sequence ID" value="mRNA:HanXRQr2_Chr06g0277011"/>
    <property type="gene ID" value="HanXRQr2_Chr06g0277011"/>
</dbReference>
<dbReference type="GO" id="GO:0004806">
    <property type="term" value="F:triacylglycerol lipase activity"/>
    <property type="evidence" value="ECO:0007669"/>
    <property type="project" value="UniProtKB-EC"/>
</dbReference>
<dbReference type="EMBL" id="MNCJ02000321">
    <property type="protein sequence ID" value="KAF5803913.1"/>
    <property type="molecule type" value="Genomic_DNA"/>
</dbReference>
<reference evidence="3" key="3">
    <citation type="submission" date="2020-06" db="EMBL/GenBank/DDBJ databases">
        <title>Helianthus annuus Genome sequencing and assembly Release 2.</title>
        <authorList>
            <person name="Gouzy J."/>
            <person name="Langlade N."/>
            <person name="Munos S."/>
        </authorList>
    </citation>
    <scope>NUCLEOTIDE SEQUENCE</scope>
    <source>
        <tissue evidence="3">Leaves</tissue>
    </source>
</reference>
<dbReference type="STRING" id="4232.A0A251UKF3"/>
<organism evidence="4 5">
    <name type="scientific">Helianthus annuus</name>
    <name type="common">Common sunflower</name>
    <dbReference type="NCBI Taxonomy" id="4232"/>
    <lineage>
        <taxon>Eukaryota</taxon>
        <taxon>Viridiplantae</taxon>
        <taxon>Streptophyta</taxon>
        <taxon>Embryophyta</taxon>
        <taxon>Tracheophyta</taxon>
        <taxon>Spermatophyta</taxon>
        <taxon>Magnoliopsida</taxon>
        <taxon>eudicotyledons</taxon>
        <taxon>Gunneridae</taxon>
        <taxon>Pentapetalae</taxon>
        <taxon>asterids</taxon>
        <taxon>campanulids</taxon>
        <taxon>Asterales</taxon>
        <taxon>Asteraceae</taxon>
        <taxon>Asteroideae</taxon>
        <taxon>Heliantheae alliance</taxon>
        <taxon>Heliantheae</taxon>
        <taxon>Helianthus</taxon>
    </lineage>
</organism>
<dbReference type="InterPro" id="IPR035669">
    <property type="entry name" value="SGNH_plant_lipase-like"/>
</dbReference>
<evidence type="ECO:0000313" key="3">
    <source>
        <dbReference type="EMBL" id="KAF5803913.1"/>
    </source>
</evidence>
<keyword evidence="5" id="KW-1185">Reference proteome</keyword>
<gene>
    <name evidence="4" type="ORF">HannXRQ_Chr06g0183571</name>
    <name evidence="3" type="ORF">HanXRQr2_Chr06g0277011</name>
</gene>
<evidence type="ECO:0000256" key="2">
    <source>
        <dbReference type="SAM" id="SignalP"/>
    </source>
</evidence>
<dbReference type="Gene3D" id="3.40.50.1110">
    <property type="entry name" value="SGNH hydrolase"/>
    <property type="match status" value="1"/>
</dbReference>
<protein>
    <submittedName>
        <fullName evidence="4">Putative GDSL-like Lipase/Acylhydrolase superfamily protein</fullName>
    </submittedName>
    <submittedName>
        <fullName evidence="3">Triacylglycerol lipase</fullName>
        <ecNumber evidence="3">3.1.1.3</ecNumber>
    </submittedName>
</protein>
<name>A0A251UKF3_HELAN</name>
<dbReference type="EMBL" id="CM007895">
    <property type="protein sequence ID" value="OTG23533.1"/>
    <property type="molecule type" value="Genomic_DNA"/>
</dbReference>
<evidence type="ECO:0000256" key="1">
    <source>
        <dbReference type="ARBA" id="ARBA00008668"/>
    </source>
</evidence>
<dbReference type="FunFam" id="3.40.50.1110:FF:000003">
    <property type="entry name" value="GDSL esterase/lipase APG"/>
    <property type="match status" value="1"/>
</dbReference>
<accession>A0A251UKF3</accession>